<evidence type="ECO:0000313" key="3">
    <source>
        <dbReference type="Proteomes" id="UP000215616"/>
    </source>
</evidence>
<gene>
    <name evidence="2" type="ORF">B7Z12_14465</name>
</gene>
<evidence type="ECO:0000313" key="2">
    <source>
        <dbReference type="EMBL" id="OYX01292.1"/>
    </source>
</evidence>
<proteinExistence type="predicted"/>
<feature type="domain" description="Asparagine synthetase" evidence="1">
    <location>
        <begin position="216"/>
        <end position="570"/>
    </location>
</feature>
<dbReference type="EMBL" id="NCDQ01000255">
    <property type="protein sequence ID" value="OYX01292.1"/>
    <property type="molecule type" value="Genomic_DNA"/>
</dbReference>
<accession>A0A258D1T4</accession>
<dbReference type="InterPro" id="IPR001962">
    <property type="entry name" value="Asn_synthase"/>
</dbReference>
<dbReference type="GO" id="GO:0004066">
    <property type="term" value="F:asparagine synthase (glutamine-hydrolyzing) activity"/>
    <property type="evidence" value="ECO:0007669"/>
    <property type="project" value="InterPro"/>
</dbReference>
<dbReference type="SUPFAM" id="SSF52402">
    <property type="entry name" value="Adenine nucleotide alpha hydrolases-like"/>
    <property type="match status" value="1"/>
</dbReference>
<organism evidence="2 3">
    <name type="scientific">Caulobacter vibrioides</name>
    <name type="common">Caulobacter crescentus</name>
    <dbReference type="NCBI Taxonomy" id="155892"/>
    <lineage>
        <taxon>Bacteria</taxon>
        <taxon>Pseudomonadati</taxon>
        <taxon>Pseudomonadota</taxon>
        <taxon>Alphaproteobacteria</taxon>
        <taxon>Caulobacterales</taxon>
        <taxon>Caulobacteraceae</taxon>
        <taxon>Caulobacter</taxon>
    </lineage>
</organism>
<dbReference type="Gene3D" id="3.40.50.620">
    <property type="entry name" value="HUPs"/>
    <property type="match status" value="1"/>
</dbReference>
<dbReference type="InterPro" id="IPR014729">
    <property type="entry name" value="Rossmann-like_a/b/a_fold"/>
</dbReference>
<protein>
    <recommendedName>
        <fullName evidence="1">Asparagine synthetase domain-containing protein</fullName>
    </recommendedName>
</protein>
<dbReference type="GO" id="GO:0006529">
    <property type="term" value="P:asparagine biosynthetic process"/>
    <property type="evidence" value="ECO:0007669"/>
    <property type="project" value="InterPro"/>
</dbReference>
<evidence type="ECO:0000259" key="1">
    <source>
        <dbReference type="Pfam" id="PF00733"/>
    </source>
</evidence>
<sequence length="585" mass="62494">MRDYLVIETAAGADSGPWREGEAQVLASGGWTKVAERRRFSVFLETARPPVYRHLPGAAGALIGDVFDAAAARRGVGAALDLLGLGVDPDQIAERLVTQAFGRYVAILDGGEGPVRVLRDPLGVMEAIGWRRGPLRFIASRLPDLPQLWPPDLAIDFDRLAAILRQKNLASLICPLIGVVSYQPGVLSGPDGQGARLWSPGGFARRPMANADPAALRTVLDGVVAAWALGRQGVFCEISGGLDSAIVATSLARTRARLLYGLNHSFDRAEGDERLYAQAVADQIGVRLEVVARAPLRLDPAKLTGAAGGAKLNYVGGDPDHDADLAQRLGAPGVEAMFTGRGGDGVFYQPRHPVLVRDVLAGRAGVGRLRGLDLLARRNATTVWRLIRQGLAAQDMTAGLGVGMFLTQKACGEAQRHPWLEAARTLAPAKQLQILALVNGLSAFGESQRHRAGDVIDPLMSQPVVEFCLSVAAGRLAVGDNDRPFARTAFAERLPQEVLARQGKGDLTTWFARGLGDSLEPLRAWLLDGRLVAAGLVDRARLDPALSVAQLVWTSITSELFVLMAAEAWVRRWEARLAAVRSGAA</sequence>
<comment type="caution">
    <text evidence="2">The sequence shown here is derived from an EMBL/GenBank/DDBJ whole genome shotgun (WGS) entry which is preliminary data.</text>
</comment>
<dbReference type="Proteomes" id="UP000215616">
    <property type="component" value="Unassembled WGS sequence"/>
</dbReference>
<name>A0A258D1T4_CAUVI</name>
<reference evidence="2 3" key="1">
    <citation type="submission" date="2017-03" db="EMBL/GenBank/DDBJ databases">
        <title>Lifting the veil on microbial sulfur biogeochemistry in mining wastewaters.</title>
        <authorList>
            <person name="Kantor R.S."/>
            <person name="Colenbrander Nelson T."/>
            <person name="Marshall S."/>
            <person name="Bennett D."/>
            <person name="Apte S."/>
            <person name="Camacho D."/>
            <person name="Thomas B.C."/>
            <person name="Warren L.A."/>
            <person name="Banfield J.F."/>
        </authorList>
    </citation>
    <scope>NUCLEOTIDE SEQUENCE [LARGE SCALE GENOMIC DNA]</scope>
    <source>
        <strain evidence="2">32-67-7</strain>
    </source>
</reference>
<dbReference type="Pfam" id="PF00733">
    <property type="entry name" value="Asn_synthase"/>
    <property type="match status" value="1"/>
</dbReference>
<dbReference type="AlphaFoldDB" id="A0A258D1T4"/>